<dbReference type="InterPro" id="IPR031107">
    <property type="entry name" value="Small_HSP"/>
</dbReference>
<evidence type="ECO:0000256" key="1">
    <source>
        <dbReference type="PROSITE-ProRule" id="PRU00285"/>
    </source>
</evidence>
<name>A0A7C1T6U9_THEPE</name>
<dbReference type="Gene3D" id="2.60.40.790">
    <property type="match status" value="1"/>
</dbReference>
<dbReference type="EMBL" id="DRZM01000241">
    <property type="protein sequence ID" value="HHP05848.1"/>
    <property type="molecule type" value="Genomic_DNA"/>
</dbReference>
<feature type="domain" description="SHSP" evidence="3">
    <location>
        <begin position="42"/>
        <end position="154"/>
    </location>
</feature>
<dbReference type="SUPFAM" id="SSF49764">
    <property type="entry name" value="HSP20-like chaperones"/>
    <property type="match status" value="1"/>
</dbReference>
<organism evidence="4">
    <name type="scientific">Thermofilum pendens</name>
    <dbReference type="NCBI Taxonomy" id="2269"/>
    <lineage>
        <taxon>Archaea</taxon>
        <taxon>Thermoproteota</taxon>
        <taxon>Thermoprotei</taxon>
        <taxon>Thermofilales</taxon>
        <taxon>Thermofilaceae</taxon>
        <taxon>Thermofilum</taxon>
    </lineage>
</organism>
<evidence type="ECO:0000313" key="5">
    <source>
        <dbReference type="EMBL" id="HHP05848.1"/>
    </source>
</evidence>
<dbReference type="Pfam" id="PF00011">
    <property type="entry name" value="HSP20"/>
    <property type="match status" value="1"/>
</dbReference>
<dbReference type="PANTHER" id="PTHR11527">
    <property type="entry name" value="HEAT-SHOCK PROTEIN 20 FAMILY MEMBER"/>
    <property type="match status" value="1"/>
</dbReference>
<evidence type="ECO:0000256" key="2">
    <source>
        <dbReference type="RuleBase" id="RU003616"/>
    </source>
</evidence>
<dbReference type="CDD" id="cd06464">
    <property type="entry name" value="ACD_sHsps-like"/>
    <property type="match status" value="1"/>
</dbReference>
<gene>
    <name evidence="5" type="ORF">ENM88_08935</name>
    <name evidence="4" type="ORF">ENP77_02675</name>
</gene>
<proteinExistence type="inferred from homology"/>
<dbReference type="InterPro" id="IPR008978">
    <property type="entry name" value="HSP20-like_chaperone"/>
</dbReference>
<dbReference type="PROSITE" id="PS01031">
    <property type="entry name" value="SHSP"/>
    <property type="match status" value="1"/>
</dbReference>
<accession>A0A7C1T6U9</accession>
<reference evidence="4" key="1">
    <citation type="journal article" date="2020" name="mSystems">
        <title>Genome- and Community-Level Interaction Insights into Carbon Utilization and Element Cycling Functions of Hydrothermarchaeota in Hydrothermal Sediment.</title>
        <authorList>
            <person name="Zhou Z."/>
            <person name="Liu Y."/>
            <person name="Xu W."/>
            <person name="Pan J."/>
            <person name="Luo Z.H."/>
            <person name="Li M."/>
        </authorList>
    </citation>
    <scope>NUCLEOTIDE SEQUENCE [LARGE SCALE GENOMIC DNA]</scope>
    <source>
        <strain evidence="5">SpSt-1125</strain>
        <strain evidence="4">SpSt-25</strain>
    </source>
</reference>
<dbReference type="EMBL" id="DSKP01000093">
    <property type="protein sequence ID" value="HEB48684.1"/>
    <property type="molecule type" value="Genomic_DNA"/>
</dbReference>
<comment type="caution">
    <text evidence="4">The sequence shown here is derived from an EMBL/GenBank/DDBJ whole genome shotgun (WGS) entry which is preliminary data.</text>
</comment>
<evidence type="ECO:0000313" key="4">
    <source>
        <dbReference type="EMBL" id="HEB48684.1"/>
    </source>
</evidence>
<evidence type="ECO:0000259" key="3">
    <source>
        <dbReference type="PROSITE" id="PS01031"/>
    </source>
</evidence>
<sequence>MSSAGSESRVVEELILALAKIQQSVNDISGNLWAKYHELYPDSMRVYEPRVDIEDQGSYLVLYMDMPGFRKNEIKIIITEDFVEVKAEKSEERVREEESKRYLQRERVYKRAYKRVELPVKVRTDNARARLEDGVLIVYLPKSGERREVEVKVE</sequence>
<dbReference type="AlphaFoldDB" id="A0A7C1T6U9"/>
<protein>
    <submittedName>
        <fullName evidence="4">Hsp20/alpha crystallin family protein</fullName>
    </submittedName>
</protein>
<comment type="similarity">
    <text evidence="1 2">Belongs to the small heat shock protein (HSP20) family.</text>
</comment>
<dbReference type="InterPro" id="IPR002068">
    <property type="entry name" value="A-crystallin/Hsp20_dom"/>
</dbReference>